<feature type="compositionally biased region" description="Basic and acidic residues" evidence="1">
    <location>
        <begin position="34"/>
        <end position="50"/>
    </location>
</feature>
<protein>
    <recommendedName>
        <fullName evidence="2">HTH three-helical bundle domain-containing protein</fullName>
    </recommendedName>
</protein>
<feature type="region of interest" description="Disordered" evidence="1">
    <location>
        <begin position="30"/>
        <end position="52"/>
    </location>
</feature>
<dbReference type="Proteomes" id="UP001457282">
    <property type="component" value="Unassembled WGS sequence"/>
</dbReference>
<gene>
    <name evidence="3" type="ORF">M0R45_030458</name>
</gene>
<dbReference type="InterPro" id="IPR057523">
    <property type="entry name" value="HTH_74"/>
</dbReference>
<feature type="domain" description="HTH three-helical bundle" evidence="2">
    <location>
        <begin position="158"/>
        <end position="181"/>
    </location>
</feature>
<comment type="caution">
    <text evidence="3">The sequence shown here is derived from an EMBL/GenBank/DDBJ whole genome shotgun (WGS) entry which is preliminary data.</text>
</comment>
<dbReference type="AlphaFoldDB" id="A0AAW1WB50"/>
<sequence>MAPFPCRNERTAASALLLLTATPPKFCLDGDDESSVRSERGKGKNTECRDQSFVSGDSNSSCTSVLASSYVSKEEIQARKIRMIALAALHRDVKLKSVQKSRAKIQGGVKFNSWKTNLWREGGHDDVVRIHVLRVFVPVHKFQRGFELVQVDDGWQHEQACDVKIRQTLGDSPDTSKALRLLLKFEEVKRSGAGGRRCPYIYTV</sequence>
<dbReference type="PANTHER" id="PTHR34799:SF2">
    <property type="entry name" value="OS07G0656300 PROTEIN"/>
    <property type="match status" value="1"/>
</dbReference>
<proteinExistence type="predicted"/>
<dbReference type="PANTHER" id="PTHR34799">
    <property type="entry name" value="OS07G0656300 PROTEIN"/>
    <property type="match status" value="1"/>
</dbReference>
<organism evidence="3 4">
    <name type="scientific">Rubus argutus</name>
    <name type="common">Southern blackberry</name>
    <dbReference type="NCBI Taxonomy" id="59490"/>
    <lineage>
        <taxon>Eukaryota</taxon>
        <taxon>Viridiplantae</taxon>
        <taxon>Streptophyta</taxon>
        <taxon>Embryophyta</taxon>
        <taxon>Tracheophyta</taxon>
        <taxon>Spermatophyta</taxon>
        <taxon>Magnoliopsida</taxon>
        <taxon>eudicotyledons</taxon>
        <taxon>Gunneridae</taxon>
        <taxon>Pentapetalae</taxon>
        <taxon>rosids</taxon>
        <taxon>fabids</taxon>
        <taxon>Rosales</taxon>
        <taxon>Rosaceae</taxon>
        <taxon>Rosoideae</taxon>
        <taxon>Rosoideae incertae sedis</taxon>
        <taxon>Rubus</taxon>
    </lineage>
</organism>
<keyword evidence="4" id="KW-1185">Reference proteome</keyword>
<reference evidence="3 4" key="1">
    <citation type="journal article" date="2023" name="G3 (Bethesda)">
        <title>A chromosome-length genome assembly and annotation of blackberry (Rubus argutus, cv. 'Hillquist').</title>
        <authorList>
            <person name="Bruna T."/>
            <person name="Aryal R."/>
            <person name="Dudchenko O."/>
            <person name="Sargent D.J."/>
            <person name="Mead D."/>
            <person name="Buti M."/>
            <person name="Cavallini A."/>
            <person name="Hytonen T."/>
            <person name="Andres J."/>
            <person name="Pham M."/>
            <person name="Weisz D."/>
            <person name="Mascagni F."/>
            <person name="Usai G."/>
            <person name="Natali L."/>
            <person name="Bassil N."/>
            <person name="Fernandez G.E."/>
            <person name="Lomsadze A."/>
            <person name="Armour M."/>
            <person name="Olukolu B."/>
            <person name="Poorten T."/>
            <person name="Britton C."/>
            <person name="Davik J."/>
            <person name="Ashrafi H."/>
            <person name="Aiden E.L."/>
            <person name="Borodovsky M."/>
            <person name="Worthington M."/>
        </authorList>
    </citation>
    <scope>NUCLEOTIDE SEQUENCE [LARGE SCALE GENOMIC DNA]</scope>
    <source>
        <strain evidence="3">PI 553951</strain>
    </source>
</reference>
<evidence type="ECO:0000313" key="3">
    <source>
        <dbReference type="EMBL" id="KAK9921967.1"/>
    </source>
</evidence>
<evidence type="ECO:0000259" key="2">
    <source>
        <dbReference type="Pfam" id="PF25370"/>
    </source>
</evidence>
<name>A0AAW1WB50_RUBAR</name>
<dbReference type="Pfam" id="PF25370">
    <property type="entry name" value="HTH_74"/>
    <property type="match status" value="1"/>
</dbReference>
<evidence type="ECO:0000313" key="4">
    <source>
        <dbReference type="Proteomes" id="UP001457282"/>
    </source>
</evidence>
<dbReference type="EMBL" id="JBEDUW010000006">
    <property type="protein sequence ID" value="KAK9921967.1"/>
    <property type="molecule type" value="Genomic_DNA"/>
</dbReference>
<accession>A0AAW1WB50</accession>
<evidence type="ECO:0000256" key="1">
    <source>
        <dbReference type="SAM" id="MobiDB-lite"/>
    </source>
</evidence>